<evidence type="ECO:0000313" key="3">
    <source>
        <dbReference type="Proteomes" id="UP000240883"/>
    </source>
</evidence>
<proteinExistence type="predicted"/>
<evidence type="ECO:0000256" key="1">
    <source>
        <dbReference type="SAM" id="MobiDB-lite"/>
    </source>
</evidence>
<keyword evidence="3" id="KW-1185">Reference proteome</keyword>
<dbReference type="AlphaFoldDB" id="A0A2T2N6K7"/>
<name>A0A2T2N6K7_CORCC</name>
<accession>A0A2T2N6K7</accession>
<protein>
    <submittedName>
        <fullName evidence="2">Uncharacterized protein</fullName>
    </submittedName>
</protein>
<feature type="region of interest" description="Disordered" evidence="1">
    <location>
        <begin position="116"/>
        <end position="143"/>
    </location>
</feature>
<dbReference type="Proteomes" id="UP000240883">
    <property type="component" value="Unassembled WGS sequence"/>
</dbReference>
<sequence length="153" mass="16320">MELKTGQFFAACPPSSPILANRHPRALDAWPPLSGACATATRLPADFTSGLAGLEAVDAACQMLCRGQPFEAAWPYSSGVHYLAGGPTLPPSLRLKEDWEFAKTYGIIVKPTVGGEGGQGRCTADGGTGMHPRPPPWSTPRPRSMTFGFDYRN</sequence>
<reference evidence="2 3" key="1">
    <citation type="journal article" date="2018" name="Front. Microbiol.">
        <title>Genome-Wide Analysis of Corynespora cassiicola Leaf Fall Disease Putative Effectors.</title>
        <authorList>
            <person name="Lopez D."/>
            <person name="Ribeiro S."/>
            <person name="Label P."/>
            <person name="Fumanal B."/>
            <person name="Venisse J.S."/>
            <person name="Kohler A."/>
            <person name="de Oliveira R.R."/>
            <person name="Labutti K."/>
            <person name="Lipzen A."/>
            <person name="Lail K."/>
            <person name="Bauer D."/>
            <person name="Ohm R.A."/>
            <person name="Barry K.W."/>
            <person name="Spatafora J."/>
            <person name="Grigoriev I.V."/>
            <person name="Martin F.M."/>
            <person name="Pujade-Renaud V."/>
        </authorList>
    </citation>
    <scope>NUCLEOTIDE SEQUENCE [LARGE SCALE GENOMIC DNA]</scope>
    <source>
        <strain evidence="2 3">Philippines</strain>
    </source>
</reference>
<evidence type="ECO:0000313" key="2">
    <source>
        <dbReference type="EMBL" id="PSN61039.1"/>
    </source>
</evidence>
<organism evidence="2 3">
    <name type="scientific">Corynespora cassiicola Philippines</name>
    <dbReference type="NCBI Taxonomy" id="1448308"/>
    <lineage>
        <taxon>Eukaryota</taxon>
        <taxon>Fungi</taxon>
        <taxon>Dikarya</taxon>
        <taxon>Ascomycota</taxon>
        <taxon>Pezizomycotina</taxon>
        <taxon>Dothideomycetes</taxon>
        <taxon>Pleosporomycetidae</taxon>
        <taxon>Pleosporales</taxon>
        <taxon>Corynesporascaceae</taxon>
        <taxon>Corynespora</taxon>
    </lineage>
</organism>
<gene>
    <name evidence="2" type="ORF">BS50DRAFT_163330</name>
</gene>
<dbReference type="EMBL" id="KZ678146">
    <property type="protein sequence ID" value="PSN61039.1"/>
    <property type="molecule type" value="Genomic_DNA"/>
</dbReference>